<dbReference type="PANTHER" id="PTHR31672:SF2">
    <property type="entry name" value="F-BOX DOMAIN-CONTAINING PROTEIN"/>
    <property type="match status" value="1"/>
</dbReference>
<dbReference type="Gramene" id="TraesJAG7B03G04222160.1">
    <property type="protein sequence ID" value="TraesJAG7B03G04222160.1.CDS1"/>
    <property type="gene ID" value="TraesJAG7B03G04222160"/>
</dbReference>
<dbReference type="Pfam" id="PF08268">
    <property type="entry name" value="FBA_3"/>
    <property type="match status" value="1"/>
</dbReference>
<dbReference type="InterPro" id="IPR036047">
    <property type="entry name" value="F-box-like_dom_sf"/>
</dbReference>
<dbReference type="Gene3D" id="1.20.1280.50">
    <property type="match status" value="1"/>
</dbReference>
<name>A0A3B6SSC1_WHEAT</name>
<dbReference type="OrthoDB" id="1306079at2759"/>
<dbReference type="NCBIfam" id="TIGR01640">
    <property type="entry name" value="F_box_assoc_1"/>
    <property type="match status" value="1"/>
</dbReference>
<dbReference type="AlphaFoldDB" id="A0A3B6SSC1"/>
<dbReference type="InterPro" id="IPR017451">
    <property type="entry name" value="F-box-assoc_interact_dom"/>
</dbReference>
<dbReference type="PANTHER" id="PTHR31672">
    <property type="entry name" value="BNACNNG10540D PROTEIN"/>
    <property type="match status" value="1"/>
</dbReference>
<dbReference type="SMART" id="SM00256">
    <property type="entry name" value="FBOX"/>
    <property type="match status" value="1"/>
</dbReference>
<proteinExistence type="predicted"/>
<dbReference type="Gramene" id="TraesROB_scaffold_005826_01G000600.1">
    <property type="protein sequence ID" value="TraesROB_scaffold_005826_01G000600.1"/>
    <property type="gene ID" value="TraesROB_scaffold_005826_01G000600"/>
</dbReference>
<dbReference type="Gramene" id="TraesNOR7B03G04286840.1">
    <property type="protein sequence ID" value="TraesNOR7B03G04286840.1.CDS1"/>
    <property type="gene ID" value="TraesNOR7B03G04286840"/>
</dbReference>
<dbReference type="Gramene" id="TraesARI7B03G04053020.1">
    <property type="protein sequence ID" value="TraesARI7B03G04053020.1.CDS1"/>
    <property type="gene ID" value="TraesARI7B03G04053020"/>
</dbReference>
<dbReference type="EnsemblPlants" id="TraesCS7B02G415200.1">
    <property type="protein sequence ID" value="TraesCS7B02G415200.1.cds1"/>
    <property type="gene ID" value="TraesCS7B02G415200"/>
</dbReference>
<dbReference type="InterPro" id="IPR050796">
    <property type="entry name" value="SCF_F-box_component"/>
</dbReference>
<dbReference type="STRING" id="4565.A0A3B6SSC1"/>
<dbReference type="InterPro" id="IPR001810">
    <property type="entry name" value="F-box_dom"/>
</dbReference>
<dbReference type="Gramene" id="TraesCS7B02G415200.1">
    <property type="protein sequence ID" value="TraesCS7B02G415200.1.cds1"/>
    <property type="gene ID" value="TraesCS7B02G415200"/>
</dbReference>
<dbReference type="PROSITE" id="PS50181">
    <property type="entry name" value="FBOX"/>
    <property type="match status" value="1"/>
</dbReference>
<dbReference type="Gramene" id="TraesCLE_scaffold_011103_01G000600.1">
    <property type="protein sequence ID" value="TraesCLE_scaffold_011103_01G000600.1"/>
    <property type="gene ID" value="TraesCLE_scaffold_011103_01G000600"/>
</dbReference>
<feature type="domain" description="F-box" evidence="1">
    <location>
        <begin position="8"/>
        <end position="55"/>
    </location>
</feature>
<accession>A0A3B6SSC1</accession>
<dbReference type="Gramene" id="TraesCS7B03G1117100.1">
    <property type="protein sequence ID" value="TraesCS7B03G1117100.1.CDS1"/>
    <property type="gene ID" value="TraesCS7B03G1117100"/>
</dbReference>
<evidence type="ECO:0000313" key="2">
    <source>
        <dbReference type="EnsemblPlants" id="TraesCS7B02G415200.1.cds1"/>
    </source>
</evidence>
<dbReference type="Gramene" id="TraesLAC7B03G04184360.1">
    <property type="protein sequence ID" value="TraesLAC7B03G04184360.1.CDS1"/>
    <property type="gene ID" value="TraesLAC7B03G04184360"/>
</dbReference>
<dbReference type="Pfam" id="PF00646">
    <property type="entry name" value="F-box"/>
    <property type="match status" value="1"/>
</dbReference>
<reference evidence="2" key="1">
    <citation type="submission" date="2018-08" db="EMBL/GenBank/DDBJ databases">
        <authorList>
            <person name="Rossello M."/>
        </authorList>
    </citation>
    <scope>NUCLEOTIDE SEQUENCE [LARGE SCALE GENOMIC DNA]</scope>
    <source>
        <strain evidence="2">cv. Chinese Spring</strain>
    </source>
</reference>
<dbReference type="InterPro" id="IPR013187">
    <property type="entry name" value="F-box-assoc_dom_typ3"/>
</dbReference>
<evidence type="ECO:0000259" key="1">
    <source>
        <dbReference type="PROSITE" id="PS50181"/>
    </source>
</evidence>
<sequence>MPGKRGARTFLDHLPEDIIDGILIRLPPKDVGRCRVVCALWRNVTSTPEFMLEHRRRQPPLPIVDGDGRPASLVVVRDAGARTTSQQLWPFLPGFEHRKDEVRLRCTCDGFTIIARSGHFYICNPVTRKQALLPLPGSRLGFRTIVIALYMHHPTREYRVLWVSGSQLFLESSLYVLTVGSDKPRHVKFRTPTVLSAYMEWKLVEALILYPPIQHRGSLHWCAADAKKITGDGEDIIVFDTEAESFRWMRSPDLLIQPDVHHVGNLLNMQEALAFSVVMLSTLDVWVMQDYEANIWAFKYRIDLPTVEKSRQLNLTSLKRKRMTPLDTTVSWFDQIAMFNDRELLIQFNRNRVLRCDIDGNVLGMVKIGKKQYCMVLTGHRLQESMIPIPCHEIQQEDDEPPFSVTRNI</sequence>
<protein>
    <recommendedName>
        <fullName evidence="1">F-box domain-containing protein</fullName>
    </recommendedName>
</protein>
<keyword evidence="3" id="KW-1185">Reference proteome</keyword>
<reference evidence="2" key="2">
    <citation type="submission" date="2018-10" db="UniProtKB">
        <authorList>
            <consortium name="EnsemblPlants"/>
        </authorList>
    </citation>
    <scope>IDENTIFICATION</scope>
</reference>
<organism evidence="2">
    <name type="scientific">Triticum aestivum</name>
    <name type="common">Wheat</name>
    <dbReference type="NCBI Taxonomy" id="4565"/>
    <lineage>
        <taxon>Eukaryota</taxon>
        <taxon>Viridiplantae</taxon>
        <taxon>Streptophyta</taxon>
        <taxon>Embryophyta</taxon>
        <taxon>Tracheophyta</taxon>
        <taxon>Spermatophyta</taxon>
        <taxon>Magnoliopsida</taxon>
        <taxon>Liliopsida</taxon>
        <taxon>Poales</taxon>
        <taxon>Poaceae</taxon>
        <taxon>BOP clade</taxon>
        <taxon>Pooideae</taxon>
        <taxon>Triticodae</taxon>
        <taxon>Triticeae</taxon>
        <taxon>Triticinae</taxon>
        <taxon>Triticum</taxon>
    </lineage>
</organism>
<dbReference type="SUPFAM" id="SSF81383">
    <property type="entry name" value="F-box domain"/>
    <property type="match status" value="1"/>
</dbReference>
<evidence type="ECO:0000313" key="3">
    <source>
        <dbReference type="Proteomes" id="UP000019116"/>
    </source>
</evidence>
<dbReference type="Gramene" id="TraesSYM7B03G04289700.1">
    <property type="protein sequence ID" value="TraesSYM7B03G04289700.1.CDS1"/>
    <property type="gene ID" value="TraesSYM7B03G04289700"/>
</dbReference>
<dbReference type="Proteomes" id="UP000019116">
    <property type="component" value="Chromosome 7B"/>
</dbReference>